<protein>
    <submittedName>
        <fullName evidence="2">Uncharacterized protein</fullName>
    </submittedName>
</protein>
<organism evidence="2 3">
    <name type="scientific">Dorcoceras hygrometricum</name>
    <dbReference type="NCBI Taxonomy" id="472368"/>
    <lineage>
        <taxon>Eukaryota</taxon>
        <taxon>Viridiplantae</taxon>
        <taxon>Streptophyta</taxon>
        <taxon>Embryophyta</taxon>
        <taxon>Tracheophyta</taxon>
        <taxon>Spermatophyta</taxon>
        <taxon>Magnoliopsida</taxon>
        <taxon>eudicotyledons</taxon>
        <taxon>Gunneridae</taxon>
        <taxon>Pentapetalae</taxon>
        <taxon>asterids</taxon>
        <taxon>lamiids</taxon>
        <taxon>Lamiales</taxon>
        <taxon>Gesneriaceae</taxon>
        <taxon>Didymocarpoideae</taxon>
        <taxon>Trichosporeae</taxon>
        <taxon>Loxocarpinae</taxon>
        <taxon>Dorcoceras</taxon>
    </lineage>
</organism>
<name>A0A2Z7CPR0_9LAMI</name>
<feature type="region of interest" description="Disordered" evidence="1">
    <location>
        <begin position="110"/>
        <end position="145"/>
    </location>
</feature>
<accession>A0A2Z7CPR0</accession>
<evidence type="ECO:0000313" key="2">
    <source>
        <dbReference type="EMBL" id="KZV48753.1"/>
    </source>
</evidence>
<sequence length="145" mass="16018">MNMEFRLLHDILAKALCAKAGSFDMVTSEKFDLMVAISAGLKVKWGQVLFQVLVNMLNNPKRQSQGFAVQVSVLLEKLVKADLGDSVKLNPQKVLTNKSVQTYIKKNLDVKPTGESSKQTEDTASRTEGGQYNITKPVEMQVETG</sequence>
<evidence type="ECO:0000256" key="1">
    <source>
        <dbReference type="SAM" id="MobiDB-lite"/>
    </source>
</evidence>
<reference evidence="2 3" key="1">
    <citation type="journal article" date="2015" name="Proc. Natl. Acad. Sci. U.S.A.">
        <title>The resurrection genome of Boea hygrometrica: A blueprint for survival of dehydration.</title>
        <authorList>
            <person name="Xiao L."/>
            <person name="Yang G."/>
            <person name="Zhang L."/>
            <person name="Yang X."/>
            <person name="Zhao S."/>
            <person name="Ji Z."/>
            <person name="Zhou Q."/>
            <person name="Hu M."/>
            <person name="Wang Y."/>
            <person name="Chen M."/>
            <person name="Xu Y."/>
            <person name="Jin H."/>
            <person name="Xiao X."/>
            <person name="Hu G."/>
            <person name="Bao F."/>
            <person name="Hu Y."/>
            <person name="Wan P."/>
            <person name="Li L."/>
            <person name="Deng X."/>
            <person name="Kuang T."/>
            <person name="Xiang C."/>
            <person name="Zhu J.K."/>
            <person name="Oliver M.J."/>
            <person name="He Y."/>
        </authorList>
    </citation>
    <scope>NUCLEOTIDE SEQUENCE [LARGE SCALE GENOMIC DNA]</scope>
    <source>
        <strain evidence="3">cv. XS01</strain>
    </source>
</reference>
<proteinExistence type="predicted"/>
<gene>
    <name evidence="2" type="ORF">F511_24920</name>
</gene>
<dbReference type="AlphaFoldDB" id="A0A2Z7CPR0"/>
<dbReference type="Proteomes" id="UP000250235">
    <property type="component" value="Unassembled WGS sequence"/>
</dbReference>
<keyword evidence="3" id="KW-1185">Reference proteome</keyword>
<dbReference type="EMBL" id="KQ993815">
    <property type="protein sequence ID" value="KZV48753.1"/>
    <property type="molecule type" value="Genomic_DNA"/>
</dbReference>
<evidence type="ECO:0000313" key="3">
    <source>
        <dbReference type="Proteomes" id="UP000250235"/>
    </source>
</evidence>